<keyword evidence="2" id="KW-0496">Mitochondrion</keyword>
<dbReference type="GO" id="GO:0005758">
    <property type="term" value="C:mitochondrial intermembrane space"/>
    <property type="evidence" value="ECO:0007669"/>
    <property type="project" value="UniProtKB-SubCell"/>
</dbReference>
<dbReference type="GO" id="GO:0033108">
    <property type="term" value="P:mitochondrial respiratory chain complex assembly"/>
    <property type="evidence" value="ECO:0000318"/>
    <property type="project" value="GO_Central"/>
</dbReference>
<dbReference type="GO" id="GO:0005739">
    <property type="term" value="C:mitochondrion"/>
    <property type="evidence" value="ECO:0000318"/>
    <property type="project" value="GO_Central"/>
</dbReference>
<evidence type="ECO:0000256" key="3">
    <source>
        <dbReference type="ARBA" id="ARBA00023157"/>
    </source>
</evidence>
<evidence type="ECO:0000256" key="1">
    <source>
        <dbReference type="ARBA" id="ARBA00004569"/>
    </source>
</evidence>
<dbReference type="InterPro" id="IPR010625">
    <property type="entry name" value="CHCH"/>
</dbReference>
<evidence type="ECO:0000256" key="5">
    <source>
        <dbReference type="ARBA" id="ARBA00039509"/>
    </source>
</evidence>
<dbReference type="EMBL" id="DS469828">
    <property type="protein sequence ID" value="EDO32380.1"/>
    <property type="molecule type" value="Genomic_DNA"/>
</dbReference>
<dbReference type="HOGENOM" id="CLU_175044_1_0_1"/>
<comment type="subcellular location">
    <subcellularLocation>
        <location evidence="1">Mitochondrion intermembrane space</location>
    </subcellularLocation>
</comment>
<keyword evidence="3" id="KW-1015">Disulfide bond</keyword>
<feature type="region of interest" description="Disordered" evidence="6">
    <location>
        <begin position="55"/>
        <end position="77"/>
    </location>
</feature>
<keyword evidence="9" id="KW-1185">Reference proteome</keyword>
<dbReference type="InParanoid" id="A7SV92"/>
<evidence type="ECO:0000256" key="2">
    <source>
        <dbReference type="ARBA" id="ARBA00023128"/>
    </source>
</evidence>
<proteinExistence type="inferred from homology"/>
<reference evidence="8 9" key="1">
    <citation type="journal article" date="2007" name="Science">
        <title>Sea anemone genome reveals ancestral eumetazoan gene repertoire and genomic organization.</title>
        <authorList>
            <person name="Putnam N.H."/>
            <person name="Srivastava M."/>
            <person name="Hellsten U."/>
            <person name="Dirks B."/>
            <person name="Chapman J."/>
            <person name="Salamov A."/>
            <person name="Terry A."/>
            <person name="Shapiro H."/>
            <person name="Lindquist E."/>
            <person name="Kapitonov V.V."/>
            <person name="Jurka J."/>
            <person name="Genikhovich G."/>
            <person name="Grigoriev I.V."/>
            <person name="Lucas S.M."/>
            <person name="Steele R.E."/>
            <person name="Finnerty J.R."/>
            <person name="Technau U."/>
            <person name="Martindale M.Q."/>
            <person name="Rokhsar D.S."/>
        </authorList>
    </citation>
    <scope>NUCLEOTIDE SEQUENCE [LARGE SCALE GENOMIC DNA]</scope>
    <source>
        <strain evidence="9">CH2 X CH6</strain>
    </source>
</reference>
<dbReference type="STRING" id="45351.A7SV92"/>
<sequence length="77" mass="8937">MSGPALRRWRDGHTNPCQKEAKDSMKCLDENNYMKSKCQAYFDAYSACKKAWNERKAERRRKGLPVNDPIPTDTAKE</sequence>
<dbReference type="Gene3D" id="1.10.287.1130">
    <property type="entry name" value="CytochromE C oxidase copper chaperone"/>
    <property type="match status" value="1"/>
</dbReference>
<comment type="similarity">
    <text evidence="4">Belongs to the CHCHD7 family.</text>
</comment>
<evidence type="ECO:0000256" key="6">
    <source>
        <dbReference type="SAM" id="MobiDB-lite"/>
    </source>
</evidence>
<gene>
    <name evidence="8" type="ORF">NEMVEDRAFT_v1g174742</name>
</gene>
<dbReference type="PANTHER" id="PTHR46811">
    <property type="entry name" value="COILED-COIL-HELIX-COILED-COIL-HELIX DOMAIN-CONTAINING PROTEIN 7"/>
    <property type="match status" value="1"/>
</dbReference>
<dbReference type="OMA" id="QELSYKC"/>
<dbReference type="PANTHER" id="PTHR46811:SF1">
    <property type="entry name" value="COILED-COIL-HELIX-COILED-COIL-HELIX DOMAIN-CONTAINING PROTEIN 7"/>
    <property type="match status" value="1"/>
</dbReference>
<dbReference type="InterPro" id="IPR009069">
    <property type="entry name" value="Cys_alpha_HP_mot_SF"/>
</dbReference>
<dbReference type="eggNOG" id="KOG4618">
    <property type="taxonomic scope" value="Eukaryota"/>
</dbReference>
<evidence type="ECO:0000313" key="9">
    <source>
        <dbReference type="Proteomes" id="UP000001593"/>
    </source>
</evidence>
<name>A7SV92_NEMVE</name>
<feature type="domain" description="CHCH" evidence="7">
    <location>
        <begin position="17"/>
        <end position="50"/>
    </location>
</feature>
<evidence type="ECO:0000259" key="7">
    <source>
        <dbReference type="Pfam" id="PF06747"/>
    </source>
</evidence>
<dbReference type="PROSITE" id="PS51808">
    <property type="entry name" value="CHCH"/>
    <property type="match status" value="1"/>
</dbReference>
<dbReference type="AlphaFoldDB" id="A7SV92"/>
<dbReference type="SUPFAM" id="SSF47072">
    <property type="entry name" value="Cysteine alpha-hairpin motif"/>
    <property type="match status" value="1"/>
</dbReference>
<dbReference type="Pfam" id="PF06747">
    <property type="entry name" value="CHCH"/>
    <property type="match status" value="1"/>
</dbReference>
<dbReference type="Proteomes" id="UP000001593">
    <property type="component" value="Unassembled WGS sequence"/>
</dbReference>
<dbReference type="PhylomeDB" id="A7SV92"/>
<evidence type="ECO:0000256" key="4">
    <source>
        <dbReference type="ARBA" id="ARBA00038205"/>
    </source>
</evidence>
<organism evidence="8 9">
    <name type="scientific">Nematostella vectensis</name>
    <name type="common">Starlet sea anemone</name>
    <dbReference type="NCBI Taxonomy" id="45351"/>
    <lineage>
        <taxon>Eukaryota</taxon>
        <taxon>Metazoa</taxon>
        <taxon>Cnidaria</taxon>
        <taxon>Anthozoa</taxon>
        <taxon>Hexacorallia</taxon>
        <taxon>Actiniaria</taxon>
        <taxon>Edwardsiidae</taxon>
        <taxon>Nematostella</taxon>
    </lineage>
</organism>
<evidence type="ECO:0000313" key="8">
    <source>
        <dbReference type="EMBL" id="EDO32380.1"/>
    </source>
</evidence>
<dbReference type="InterPro" id="IPR051040">
    <property type="entry name" value="COX23"/>
</dbReference>
<accession>A7SV92</accession>
<protein>
    <recommendedName>
        <fullName evidence="5">Coiled-coil-helix-coiled-coil-helix domain-containing protein 7</fullName>
    </recommendedName>
</protein>